<accession>A0A418YJN8</accession>
<dbReference type="AlphaFoldDB" id="A0A418YJN8"/>
<evidence type="ECO:0000256" key="1">
    <source>
        <dbReference type="SAM" id="MobiDB-lite"/>
    </source>
</evidence>
<reference evidence="2 3" key="2">
    <citation type="submission" date="2019-01" db="EMBL/GenBank/DDBJ databases">
        <title>Motilimonas pumilus sp. nov., isolated from the gut of sea cucumber (Apostichopus japonicus).</title>
        <authorList>
            <person name="Wang F.-Q."/>
            <person name="Ren L.-H."/>
            <person name="Lin Y.-W."/>
            <person name="Sun G.-H."/>
            <person name="Du Z.-J."/>
            <person name="Zhao J.-X."/>
            <person name="Liu X.-J."/>
            <person name="Liu L.-J."/>
        </authorList>
    </citation>
    <scope>NUCLEOTIDE SEQUENCE [LARGE SCALE GENOMIC DNA]</scope>
    <source>
        <strain evidence="2 3">PLHSC7-2</strain>
    </source>
</reference>
<dbReference type="Proteomes" id="UP000283255">
    <property type="component" value="Unassembled WGS sequence"/>
</dbReference>
<dbReference type="RefSeq" id="WP_119908745.1">
    <property type="nucleotide sequence ID" value="NZ_QZCH01000001.1"/>
</dbReference>
<comment type="caution">
    <text evidence="2">The sequence shown here is derived from an EMBL/GenBank/DDBJ whole genome shotgun (WGS) entry which is preliminary data.</text>
</comment>
<dbReference type="EMBL" id="QZCH01000001">
    <property type="protein sequence ID" value="RJG51197.1"/>
    <property type="molecule type" value="Genomic_DNA"/>
</dbReference>
<evidence type="ECO:0008006" key="4">
    <source>
        <dbReference type="Google" id="ProtNLM"/>
    </source>
</evidence>
<keyword evidence="3" id="KW-1185">Reference proteome</keyword>
<proteinExistence type="predicted"/>
<gene>
    <name evidence="2" type="ORF">D1Z90_00185</name>
</gene>
<evidence type="ECO:0000313" key="3">
    <source>
        <dbReference type="Proteomes" id="UP000283255"/>
    </source>
</evidence>
<dbReference type="OrthoDB" id="6388136at2"/>
<feature type="region of interest" description="Disordered" evidence="1">
    <location>
        <begin position="47"/>
        <end position="68"/>
    </location>
</feature>
<evidence type="ECO:0000313" key="2">
    <source>
        <dbReference type="EMBL" id="RJG51197.1"/>
    </source>
</evidence>
<organism evidence="2 3">
    <name type="scientific">Motilimonas pumila</name>
    <dbReference type="NCBI Taxonomy" id="2303987"/>
    <lineage>
        <taxon>Bacteria</taxon>
        <taxon>Pseudomonadati</taxon>
        <taxon>Pseudomonadota</taxon>
        <taxon>Gammaproteobacteria</taxon>
        <taxon>Alteromonadales</taxon>
        <taxon>Alteromonadales genera incertae sedis</taxon>
        <taxon>Motilimonas</taxon>
    </lineage>
</organism>
<name>A0A418YJN8_9GAMM</name>
<reference evidence="2 3" key="1">
    <citation type="submission" date="2018-09" db="EMBL/GenBank/DDBJ databases">
        <authorList>
            <person name="Wang F."/>
        </authorList>
    </citation>
    <scope>NUCLEOTIDE SEQUENCE [LARGE SCALE GENOMIC DNA]</scope>
    <source>
        <strain evidence="2 3">PLHSC7-2</strain>
    </source>
</reference>
<protein>
    <recommendedName>
        <fullName evidence="4">KfrA N-terminal DNA-binding domain-containing protein</fullName>
    </recommendedName>
</protein>
<sequence length="114" mass="12453">MEDVIRIAQQLNKAGQKPTVALVKAKLSPGYPLPKIIAALKNWQSHPDLTEQAEENKASIDSDQTSATAAPAPISVDQLIKLQISQYIEQQVTPQITELQQQIADLKAQLAAKE</sequence>